<feature type="compositionally biased region" description="Polar residues" evidence="2">
    <location>
        <begin position="141"/>
        <end position="155"/>
    </location>
</feature>
<dbReference type="SUPFAM" id="SSF46955">
    <property type="entry name" value="Putative DNA-binding domain"/>
    <property type="match status" value="1"/>
</dbReference>
<feature type="region of interest" description="Disordered" evidence="2">
    <location>
        <begin position="61"/>
        <end position="86"/>
    </location>
</feature>
<dbReference type="InterPro" id="IPR009061">
    <property type="entry name" value="DNA-bd_dom_put_sf"/>
</dbReference>
<evidence type="ECO:0000256" key="2">
    <source>
        <dbReference type="SAM" id="MobiDB-lite"/>
    </source>
</evidence>
<dbReference type="RefSeq" id="WP_379274204.1">
    <property type="nucleotide sequence ID" value="NZ_JBHUGT010000051.1"/>
</dbReference>
<keyword evidence="1" id="KW-0175">Coiled coil</keyword>
<protein>
    <submittedName>
        <fullName evidence="3">MerR family transcriptional regulator</fullName>
    </submittedName>
</protein>
<feature type="coiled-coil region" evidence="1">
    <location>
        <begin position="183"/>
        <end position="210"/>
    </location>
</feature>
<dbReference type="Gene3D" id="1.10.1660.10">
    <property type="match status" value="1"/>
</dbReference>
<organism evidence="3 4">
    <name type="scientific">Paenibacillus thailandensis</name>
    <dbReference type="NCBI Taxonomy" id="393250"/>
    <lineage>
        <taxon>Bacteria</taxon>
        <taxon>Bacillati</taxon>
        <taxon>Bacillota</taxon>
        <taxon>Bacilli</taxon>
        <taxon>Bacillales</taxon>
        <taxon>Paenibacillaceae</taxon>
        <taxon>Paenibacillus</taxon>
    </lineage>
</organism>
<accession>A0ABW5QZE0</accession>
<sequence length="243" mass="25900">MALLKTKDVARELGVSQTTILRWVRTDPSSARRDRLGHFVFGDPEIAALRRIQASIQASFHENGNPAQVEQSEAKLRHEDGGGAAAGIADPAAAAADALHAADIDADAADAPAHALPVAADAAAAPAAPSSSSPGAEATLSDKSSASEFPSMQDNTPDELFERIGRLELSLARKADEVVSVQLLEHRRELEEIRSTLKQLAASIENMKSAGKEASALPVTPLFPAEIDERPKKRRLFRAIFPF</sequence>
<gene>
    <name evidence="3" type="ORF">ACFSW5_14220</name>
</gene>
<reference evidence="4" key="1">
    <citation type="journal article" date="2019" name="Int. J. Syst. Evol. Microbiol.">
        <title>The Global Catalogue of Microorganisms (GCM) 10K type strain sequencing project: providing services to taxonomists for standard genome sequencing and annotation.</title>
        <authorList>
            <consortium name="The Broad Institute Genomics Platform"/>
            <consortium name="The Broad Institute Genome Sequencing Center for Infectious Disease"/>
            <person name="Wu L."/>
            <person name="Ma J."/>
        </authorList>
    </citation>
    <scope>NUCLEOTIDE SEQUENCE [LARGE SCALE GENOMIC DNA]</scope>
    <source>
        <strain evidence="4">TISTR 1827</strain>
    </source>
</reference>
<proteinExistence type="predicted"/>
<feature type="compositionally biased region" description="Low complexity" evidence="2">
    <location>
        <begin position="126"/>
        <end position="136"/>
    </location>
</feature>
<dbReference type="Proteomes" id="UP001597493">
    <property type="component" value="Unassembled WGS sequence"/>
</dbReference>
<keyword evidence="4" id="KW-1185">Reference proteome</keyword>
<feature type="compositionally biased region" description="Basic and acidic residues" evidence="2">
    <location>
        <begin position="72"/>
        <end position="81"/>
    </location>
</feature>
<feature type="region of interest" description="Disordered" evidence="2">
    <location>
        <begin position="126"/>
        <end position="156"/>
    </location>
</feature>
<dbReference type="EMBL" id="JBHUMY010000013">
    <property type="protein sequence ID" value="MFD2661406.1"/>
    <property type="molecule type" value="Genomic_DNA"/>
</dbReference>
<feature type="compositionally biased region" description="Polar residues" evidence="2">
    <location>
        <begin position="61"/>
        <end position="71"/>
    </location>
</feature>
<comment type="caution">
    <text evidence="3">The sequence shown here is derived from an EMBL/GenBank/DDBJ whole genome shotgun (WGS) entry which is preliminary data.</text>
</comment>
<evidence type="ECO:0000256" key="1">
    <source>
        <dbReference type="SAM" id="Coils"/>
    </source>
</evidence>
<evidence type="ECO:0000313" key="3">
    <source>
        <dbReference type="EMBL" id="MFD2661406.1"/>
    </source>
</evidence>
<name>A0ABW5QZE0_9BACL</name>
<evidence type="ECO:0000313" key="4">
    <source>
        <dbReference type="Proteomes" id="UP001597493"/>
    </source>
</evidence>